<evidence type="ECO:0000256" key="1">
    <source>
        <dbReference type="SAM" id="MobiDB-lite"/>
    </source>
</evidence>
<evidence type="ECO:0000256" key="2">
    <source>
        <dbReference type="SAM" id="Phobius"/>
    </source>
</evidence>
<dbReference type="WBParaSite" id="GPUH_0001587401-mRNA-1">
    <property type="protein sequence ID" value="GPUH_0001587401-mRNA-1"/>
    <property type="gene ID" value="GPUH_0001587401"/>
</dbReference>
<feature type="region of interest" description="Disordered" evidence="1">
    <location>
        <begin position="71"/>
        <end position="107"/>
    </location>
</feature>
<organism evidence="5">
    <name type="scientific">Gongylonema pulchrum</name>
    <dbReference type="NCBI Taxonomy" id="637853"/>
    <lineage>
        <taxon>Eukaryota</taxon>
        <taxon>Metazoa</taxon>
        <taxon>Ecdysozoa</taxon>
        <taxon>Nematoda</taxon>
        <taxon>Chromadorea</taxon>
        <taxon>Rhabditida</taxon>
        <taxon>Spirurina</taxon>
        <taxon>Spiruromorpha</taxon>
        <taxon>Spiruroidea</taxon>
        <taxon>Gongylonematidae</taxon>
        <taxon>Gongylonema</taxon>
    </lineage>
</organism>
<dbReference type="EMBL" id="UYRT01082997">
    <property type="protein sequence ID" value="VDN26801.1"/>
    <property type="molecule type" value="Genomic_DNA"/>
</dbReference>
<keyword evidence="2" id="KW-0812">Transmembrane</keyword>
<feature type="compositionally biased region" description="Polar residues" evidence="1">
    <location>
        <begin position="87"/>
        <end position="107"/>
    </location>
</feature>
<keyword evidence="4" id="KW-1185">Reference proteome</keyword>
<accession>A0A183E4G1</accession>
<feature type="transmembrane region" description="Helical" evidence="2">
    <location>
        <begin position="48"/>
        <end position="70"/>
    </location>
</feature>
<feature type="compositionally biased region" description="Acidic residues" evidence="1">
    <location>
        <begin position="72"/>
        <end position="82"/>
    </location>
</feature>
<dbReference type="AlphaFoldDB" id="A0A183E4G1"/>
<gene>
    <name evidence="3" type="ORF">GPUH_LOCUS15852</name>
</gene>
<keyword evidence="2" id="KW-1133">Transmembrane helix</keyword>
<evidence type="ECO:0000313" key="3">
    <source>
        <dbReference type="EMBL" id="VDN26801.1"/>
    </source>
</evidence>
<name>A0A183E4G1_9BILA</name>
<dbReference type="Proteomes" id="UP000271098">
    <property type="component" value="Unassembled WGS sequence"/>
</dbReference>
<evidence type="ECO:0000313" key="4">
    <source>
        <dbReference type="Proteomes" id="UP000271098"/>
    </source>
</evidence>
<keyword evidence="2" id="KW-0472">Membrane</keyword>
<protein>
    <submittedName>
        <fullName evidence="3 5">Uncharacterized protein</fullName>
    </submittedName>
</protein>
<proteinExistence type="predicted"/>
<feature type="region of interest" description="Disordered" evidence="1">
    <location>
        <begin position="1"/>
        <end position="32"/>
    </location>
</feature>
<evidence type="ECO:0000313" key="5">
    <source>
        <dbReference type="WBParaSite" id="GPUH_0001587401-mRNA-1"/>
    </source>
</evidence>
<sequence>MIYSDDIINNAAGNGREEQTTAGSERAMNGRQVDKQLSRAELSRAKSLLLLLLLLLFVTTEAVKMIIMPIELSDDDDDDNDGNDNNLTLMTPQRPQTPASQVLMTQM</sequence>
<reference evidence="5" key="1">
    <citation type="submission" date="2016-06" db="UniProtKB">
        <authorList>
            <consortium name="WormBaseParasite"/>
        </authorList>
    </citation>
    <scope>IDENTIFICATION</scope>
</reference>
<reference evidence="3 4" key="2">
    <citation type="submission" date="2018-11" db="EMBL/GenBank/DDBJ databases">
        <authorList>
            <consortium name="Pathogen Informatics"/>
        </authorList>
    </citation>
    <scope>NUCLEOTIDE SEQUENCE [LARGE SCALE GENOMIC DNA]</scope>
</reference>